<feature type="compositionally biased region" description="Basic and acidic residues" evidence="3">
    <location>
        <begin position="11"/>
        <end position="23"/>
    </location>
</feature>
<dbReference type="PROSITE" id="PS50294">
    <property type="entry name" value="WD_REPEATS_REGION"/>
    <property type="match status" value="1"/>
</dbReference>
<accession>A0A8H2WQC8</accession>
<evidence type="ECO:0000256" key="3">
    <source>
        <dbReference type="SAM" id="MobiDB-lite"/>
    </source>
</evidence>
<feature type="compositionally biased region" description="Polar residues" evidence="3">
    <location>
        <begin position="24"/>
        <end position="39"/>
    </location>
</feature>
<feature type="domain" description="DH" evidence="4">
    <location>
        <begin position="320"/>
        <end position="532"/>
    </location>
</feature>
<feature type="region of interest" description="Disordered" evidence="3">
    <location>
        <begin position="550"/>
        <end position="574"/>
    </location>
</feature>
<dbReference type="SMART" id="SM00320">
    <property type="entry name" value="WD40"/>
    <property type="match status" value="2"/>
</dbReference>
<dbReference type="InterPro" id="IPR015943">
    <property type="entry name" value="WD40/YVTN_repeat-like_dom_sf"/>
</dbReference>
<dbReference type="Gene3D" id="2.130.10.10">
    <property type="entry name" value="YVTN repeat-like/Quinoprotein amine dehydrogenase"/>
    <property type="match status" value="1"/>
</dbReference>
<dbReference type="Gene3D" id="3.40.50.300">
    <property type="entry name" value="P-loop containing nucleotide triphosphate hydrolases"/>
    <property type="match status" value="1"/>
</dbReference>
<name>A0A8H2WQC8_9AGAM</name>
<feature type="non-terminal residue" evidence="5">
    <location>
        <position position="1"/>
    </location>
</feature>
<dbReference type="InterPro" id="IPR056884">
    <property type="entry name" value="NPHP3-like_N"/>
</dbReference>
<proteinExistence type="predicted"/>
<dbReference type="SUPFAM" id="SSF52540">
    <property type="entry name" value="P-loop containing nucleoside triphosphate hydrolases"/>
    <property type="match status" value="1"/>
</dbReference>
<dbReference type="GO" id="GO:0005085">
    <property type="term" value="F:guanyl-nucleotide exchange factor activity"/>
    <property type="evidence" value="ECO:0007669"/>
    <property type="project" value="InterPro"/>
</dbReference>
<evidence type="ECO:0000313" key="6">
    <source>
        <dbReference type="Proteomes" id="UP000663843"/>
    </source>
</evidence>
<dbReference type="InterPro" id="IPR001680">
    <property type="entry name" value="WD40_rpt"/>
</dbReference>
<dbReference type="InterPro" id="IPR027417">
    <property type="entry name" value="P-loop_NTPase"/>
</dbReference>
<evidence type="ECO:0000256" key="1">
    <source>
        <dbReference type="ARBA" id="ARBA00022737"/>
    </source>
</evidence>
<dbReference type="PROSITE" id="PS50082">
    <property type="entry name" value="WD_REPEATS_2"/>
    <property type="match status" value="1"/>
</dbReference>
<dbReference type="InterPro" id="IPR000219">
    <property type="entry name" value="DH_dom"/>
</dbReference>
<feature type="region of interest" description="Disordered" evidence="3">
    <location>
        <begin position="1"/>
        <end position="39"/>
    </location>
</feature>
<dbReference type="Pfam" id="PF24883">
    <property type="entry name" value="NPHP3_N"/>
    <property type="match status" value="1"/>
</dbReference>
<organism evidence="5 6">
    <name type="scientific">Rhizoctonia solani</name>
    <dbReference type="NCBI Taxonomy" id="456999"/>
    <lineage>
        <taxon>Eukaryota</taxon>
        <taxon>Fungi</taxon>
        <taxon>Dikarya</taxon>
        <taxon>Basidiomycota</taxon>
        <taxon>Agaricomycotina</taxon>
        <taxon>Agaricomycetes</taxon>
        <taxon>Cantharellales</taxon>
        <taxon>Ceratobasidiaceae</taxon>
        <taxon>Rhizoctonia</taxon>
    </lineage>
</organism>
<keyword evidence="1" id="KW-0677">Repeat</keyword>
<dbReference type="SUPFAM" id="SSF48065">
    <property type="entry name" value="DBL homology domain (DH-domain)"/>
    <property type="match status" value="1"/>
</dbReference>
<gene>
    <name evidence="5" type="ORF">RDB_LOCUS32428</name>
</gene>
<sequence length="1445" mass="161911">MDSGLYVQANHELHHEDSQEARQAESSIPDQGQQPSNLSASDVRRGIYNLQLHGSRISLLSCHHFPLEDLIQTFIEENSAEQPLDSVVVKSAVYGKKLKIPHHEFVVFELGHTRDPSLRNHVILDRTRVTGANVLSSVQQSNSAIARDEFRFSCDGNRDKLLERCGLIPYDTIETIEFSIGNLLPFYVLATIALVTSHQRDYYHLLDANCYWFAGLIWEQVLEMYPDARRKILRHGVRGKLAGLLNSFTSDELERDEIELKIQSMLSEMKTIIIGVQKVCESSDPAGWDYVPRSSWIKGHSQIVSSDDPAEDMLKNQQDKRTRSLLELLYSEHAYACDLALIRDTFLPLAQGKQTRFPLPLNVDSMFPICEDPPMSAQDVKIVFGNIEEIAAFSEELSERLETALGSVVPAGTGYDRVGELFCELAPRMTPMYLAYITQHPAAVARYTQLSTNPTQIMAQYLAATKSITTSIGDAQDIPSLLMKPIKRVLQYPLILQTILEPTPTYLNHPDRERLIMAGEETKRIVHQVNKSTDKRRWQFFRAVFELDKSPQSSKPRTPKLSGLTNGSKADQNLPALEKRVEERAGNQSGIVIAEKPCLNSQIGRLMNSNPVWSTCSTTLGKLIGCTFPGVLSPLKSTMITFLEWVDSMEDIDDSDKEFRILASELSKTVEFLAPQLDNPHCSALSEYIGNTIESITGNFRKIEAERKLIRGRGLIEARLRRNKIHACVTAITGELERLRLQIQVEILTLTAKAEEDKLIDSLSPSQSALYGSNPEWISRQYCAKDTRVEILEMLDSWSNDSGSYPMWLTGMAGTGKTTIACSFAKTLHVNRKLIASFFCSRVDPECRDVSRIIPTIAYQLANLSPEFRRQLGNLLKGDPSLSGLKDIPGQFTNLLKAPLNGVARGSKDIIVLIDALDECDEPGQVGMFLDHLAKCIEELPLKFLISSRPEAWILRRMQPVQGPALAKSIIPLHEIDESSVRTDIKLYLKQELEFMQLHEEQLELLAGQSGTLFIYAATLVRYINPMGQSIPSYQRLSNVLRLGVQSSRLTRKARKAPKLYKEMDRLYALVVNNALGRDLENDEITKVQMVLKTILCAKEPISIKTIAVLCGLDDGQDTDDLSFTLERLRSVIYVSKTSSLISVFHTSFPDFMFDKDRSHNLFCDPDKHNHLMAKQCFGLMEGLRFNICDLGSSYMTDEEAITLSQVEDAIEPALSYACQHWAEHLARTTCNDLCEELKDFLSQRLLFWMEVLTLKGSIAIGGDKLLLAVSWLLSVGGDDDLITLAEDARNFVTSFAANPISISTPHIYTSLLPLCPRSSTIFKCYRDRFQNLIEPDHRATQYREVAALASWKHESVLSVAYSHDGTEIAFGCMDGNVGVRASHGGASMFNSPGDKAHQKPVWSVAFAPTNEIGIHTYLASGSDDGTIRIWTTHTSDDSVLTLRS</sequence>
<dbReference type="Pfam" id="PF00400">
    <property type="entry name" value="WD40"/>
    <property type="match status" value="1"/>
</dbReference>
<dbReference type="InterPro" id="IPR035899">
    <property type="entry name" value="DBL_dom_sf"/>
</dbReference>
<dbReference type="PROSITE" id="PS50010">
    <property type="entry name" value="DH_2"/>
    <property type="match status" value="1"/>
</dbReference>
<dbReference type="PANTHER" id="PTHR10039:SF17">
    <property type="entry name" value="FUNGAL STAND N-TERMINAL GOODBYE DOMAIN-CONTAINING PROTEIN-RELATED"/>
    <property type="match status" value="1"/>
</dbReference>
<comment type="caution">
    <text evidence="5">The sequence shown here is derived from an EMBL/GenBank/DDBJ whole genome shotgun (WGS) entry which is preliminary data.</text>
</comment>
<dbReference type="SUPFAM" id="SSF50978">
    <property type="entry name" value="WD40 repeat-like"/>
    <property type="match status" value="1"/>
</dbReference>
<dbReference type="Proteomes" id="UP000663843">
    <property type="component" value="Unassembled WGS sequence"/>
</dbReference>
<evidence type="ECO:0000259" key="4">
    <source>
        <dbReference type="PROSITE" id="PS50010"/>
    </source>
</evidence>
<reference evidence="5" key="1">
    <citation type="submission" date="2021-01" db="EMBL/GenBank/DDBJ databases">
        <authorList>
            <person name="Kaushik A."/>
        </authorList>
    </citation>
    <scope>NUCLEOTIDE SEQUENCE</scope>
    <source>
        <strain evidence="5">AG2-2IIIB</strain>
    </source>
</reference>
<dbReference type="Pfam" id="PF00621">
    <property type="entry name" value="RhoGEF"/>
    <property type="match status" value="1"/>
</dbReference>
<dbReference type="SMART" id="SM00325">
    <property type="entry name" value="RhoGEF"/>
    <property type="match status" value="1"/>
</dbReference>
<dbReference type="EMBL" id="CAJMWT010001347">
    <property type="protein sequence ID" value="CAE6394035.1"/>
    <property type="molecule type" value="Genomic_DNA"/>
</dbReference>
<dbReference type="InterPro" id="IPR036322">
    <property type="entry name" value="WD40_repeat_dom_sf"/>
</dbReference>
<feature type="repeat" description="WD" evidence="2">
    <location>
        <begin position="1395"/>
        <end position="1441"/>
    </location>
</feature>
<keyword evidence="2" id="KW-0853">WD repeat</keyword>
<dbReference type="Gene3D" id="1.20.900.10">
    <property type="entry name" value="Dbl homology (DH) domain"/>
    <property type="match status" value="1"/>
</dbReference>
<protein>
    <recommendedName>
        <fullName evidence="4">DH domain-containing protein</fullName>
    </recommendedName>
</protein>
<dbReference type="PANTHER" id="PTHR10039">
    <property type="entry name" value="AMELOGENIN"/>
    <property type="match status" value="1"/>
</dbReference>
<evidence type="ECO:0000256" key="2">
    <source>
        <dbReference type="PROSITE-ProRule" id="PRU00221"/>
    </source>
</evidence>
<evidence type="ECO:0000313" key="5">
    <source>
        <dbReference type="EMBL" id="CAE6394035.1"/>
    </source>
</evidence>